<evidence type="ECO:0000256" key="6">
    <source>
        <dbReference type="SAM" id="Phobius"/>
    </source>
</evidence>
<keyword evidence="5 6" id="KW-0472">Membrane</keyword>
<feature type="domain" description="Lipid desaturase" evidence="8">
    <location>
        <begin position="11"/>
        <end position="175"/>
    </location>
</feature>
<comment type="subcellular location">
    <subcellularLocation>
        <location evidence="1">Membrane</location>
        <topology evidence="1">Multi-pass membrane protein</topology>
    </subcellularLocation>
</comment>
<comment type="similarity">
    <text evidence="2">Belongs to the fatty acid desaturase CarF family.</text>
</comment>
<name>A0A518CX76_9BACT</name>
<dbReference type="InterPro" id="IPR019547">
    <property type="entry name" value="Lipid_desat"/>
</dbReference>
<dbReference type="PANTHER" id="PTHR48230">
    <property type="match status" value="1"/>
</dbReference>
<gene>
    <name evidence="9" type="ORF">Pla163_09170</name>
</gene>
<reference evidence="9 10" key="1">
    <citation type="submission" date="2019-02" db="EMBL/GenBank/DDBJ databases">
        <title>Deep-cultivation of Planctomycetes and their phenomic and genomic characterization uncovers novel biology.</title>
        <authorList>
            <person name="Wiegand S."/>
            <person name="Jogler M."/>
            <person name="Boedeker C."/>
            <person name="Pinto D."/>
            <person name="Vollmers J."/>
            <person name="Rivas-Marin E."/>
            <person name="Kohn T."/>
            <person name="Peeters S.H."/>
            <person name="Heuer A."/>
            <person name="Rast P."/>
            <person name="Oberbeckmann S."/>
            <person name="Bunk B."/>
            <person name="Jeske O."/>
            <person name="Meyerdierks A."/>
            <person name="Storesund J.E."/>
            <person name="Kallscheuer N."/>
            <person name="Luecker S."/>
            <person name="Lage O.M."/>
            <person name="Pohl T."/>
            <person name="Merkel B.J."/>
            <person name="Hornburger P."/>
            <person name="Mueller R.-W."/>
            <person name="Bruemmer F."/>
            <person name="Labrenz M."/>
            <person name="Spormann A.M."/>
            <person name="Op den Camp H."/>
            <person name="Overmann J."/>
            <person name="Amann R."/>
            <person name="Jetten M.S.M."/>
            <person name="Mascher T."/>
            <person name="Medema M.H."/>
            <person name="Devos D.P."/>
            <person name="Kaster A.-K."/>
            <person name="Ovreas L."/>
            <person name="Rohde M."/>
            <person name="Galperin M.Y."/>
            <person name="Jogler C."/>
        </authorList>
    </citation>
    <scope>NUCLEOTIDE SEQUENCE [LARGE SCALE GENOMIC DNA]</scope>
    <source>
        <strain evidence="9 10">Pla163</strain>
    </source>
</reference>
<evidence type="ECO:0000256" key="4">
    <source>
        <dbReference type="ARBA" id="ARBA00022989"/>
    </source>
</evidence>
<keyword evidence="4 6" id="KW-1133">Transmembrane helix</keyword>
<proteinExistence type="inferred from homology"/>
<feature type="signal peptide" evidence="7">
    <location>
        <begin position="1"/>
        <end position="22"/>
    </location>
</feature>
<dbReference type="RefSeq" id="WP_419186319.1">
    <property type="nucleotide sequence ID" value="NZ_CP036290.1"/>
</dbReference>
<evidence type="ECO:0000256" key="2">
    <source>
        <dbReference type="ARBA" id="ARBA00007620"/>
    </source>
</evidence>
<evidence type="ECO:0000313" key="10">
    <source>
        <dbReference type="Proteomes" id="UP000319342"/>
    </source>
</evidence>
<accession>A0A518CX76</accession>
<sequence length="179" mass="19856" precursor="true">MLILQASAVLLAADLVSGLVHWAEDTFFTESTPVIGPSVIAPNVEHHERPAAMLGKGYWDSNGQLLAIAAALVAGAAALGLLTWHVWLFALLAGNANQIHKWAHMPRRRVPAVVRGLQRIGLFQSVRHHARHHSGARNSHYCTTTDWLNPLLDRIRFWRALEWVTVPILGAPRRADLVR</sequence>
<dbReference type="Pfam" id="PF10520">
    <property type="entry name" value="Lipid_desat"/>
    <property type="match status" value="1"/>
</dbReference>
<dbReference type="AlphaFoldDB" id="A0A518CX76"/>
<dbReference type="Proteomes" id="UP000319342">
    <property type="component" value="Chromosome"/>
</dbReference>
<feature type="transmembrane region" description="Helical" evidence="6">
    <location>
        <begin position="65"/>
        <end position="92"/>
    </location>
</feature>
<evidence type="ECO:0000256" key="3">
    <source>
        <dbReference type="ARBA" id="ARBA00022692"/>
    </source>
</evidence>
<keyword evidence="3 6" id="KW-0812">Transmembrane</keyword>
<keyword evidence="10" id="KW-1185">Reference proteome</keyword>
<dbReference type="InterPro" id="IPR053335">
    <property type="entry name" value="Fatty_acid_desaturase_CarF"/>
</dbReference>
<dbReference type="PANTHER" id="PTHR48230:SF1">
    <property type="entry name" value="LIPID DESATURASE DOMAIN-CONTAINING PROTEIN"/>
    <property type="match status" value="1"/>
</dbReference>
<feature type="chain" id="PRO_5022144011" evidence="7">
    <location>
        <begin position="23"/>
        <end position="179"/>
    </location>
</feature>
<protein>
    <submittedName>
        <fullName evidence="9">Kua-ubiquitin conjugating enzyme hybrid localization domain protein</fullName>
    </submittedName>
</protein>
<organism evidence="9 10">
    <name type="scientific">Rohdeia mirabilis</name>
    <dbReference type="NCBI Taxonomy" id="2528008"/>
    <lineage>
        <taxon>Bacteria</taxon>
        <taxon>Pseudomonadati</taxon>
        <taxon>Planctomycetota</taxon>
        <taxon>Planctomycetia</taxon>
        <taxon>Planctomycetia incertae sedis</taxon>
        <taxon>Rohdeia</taxon>
    </lineage>
</organism>
<evidence type="ECO:0000259" key="8">
    <source>
        <dbReference type="Pfam" id="PF10520"/>
    </source>
</evidence>
<evidence type="ECO:0000256" key="1">
    <source>
        <dbReference type="ARBA" id="ARBA00004141"/>
    </source>
</evidence>
<evidence type="ECO:0000256" key="5">
    <source>
        <dbReference type="ARBA" id="ARBA00023136"/>
    </source>
</evidence>
<dbReference type="EMBL" id="CP036290">
    <property type="protein sequence ID" value="QDU83816.1"/>
    <property type="molecule type" value="Genomic_DNA"/>
</dbReference>
<dbReference type="GO" id="GO:0016020">
    <property type="term" value="C:membrane"/>
    <property type="evidence" value="ECO:0007669"/>
    <property type="project" value="UniProtKB-SubCell"/>
</dbReference>
<keyword evidence="7" id="KW-0732">Signal</keyword>
<evidence type="ECO:0000313" key="9">
    <source>
        <dbReference type="EMBL" id="QDU83816.1"/>
    </source>
</evidence>
<evidence type="ECO:0000256" key="7">
    <source>
        <dbReference type="SAM" id="SignalP"/>
    </source>
</evidence>